<dbReference type="PANTHER" id="PTHR11986:SF79">
    <property type="entry name" value="ACETYLORNITHINE AMINOTRANSFERASE, MITOCHONDRIAL"/>
    <property type="match status" value="1"/>
</dbReference>
<dbReference type="NCBIfam" id="NF002985">
    <property type="entry name" value="PRK03715.1"/>
    <property type="match status" value="1"/>
</dbReference>
<name>A0ABX8LKX3_9BACT</name>
<feature type="binding site" evidence="4">
    <location>
        <position position="275"/>
    </location>
    <ligand>
        <name>pyridoxal 5'-phosphate</name>
        <dbReference type="ChEBI" id="CHEBI:597326"/>
    </ligand>
</feature>
<feature type="modified residue" description="N6-(pyridoxal phosphate)lysine" evidence="4">
    <location>
        <position position="247"/>
    </location>
</feature>
<dbReference type="Pfam" id="PF00202">
    <property type="entry name" value="Aminotran_3"/>
    <property type="match status" value="1"/>
</dbReference>
<dbReference type="InterPro" id="IPR004636">
    <property type="entry name" value="AcOrn/SuccOrn_fam"/>
</dbReference>
<protein>
    <recommendedName>
        <fullName evidence="4">Acetylornithine aminotransferase</fullName>
        <shortName evidence="4">ACOAT</shortName>
        <ecNumber evidence="4">2.6.1.11</ecNumber>
    </recommendedName>
</protein>
<sequence length="394" mass="42991">MTEQDQFDSLMAIAKRPPIIMTHGKGARLVDQHGKEYLDFIQGWAVNTFGHSPEIVVDALTRQANSLINPSPAFYNGPALDLATKLSKNSCFDRVFFTNSGAEANEGAIKLARKWGCKYRGGAYEIVTMENSFHGRTLATMSASGKPQWKELFEPKVPGFLKVPLNDIDAVDAVVTEKTAAVMLEPIFGEAGVIPASECFLKELRKLTRERGVLLILDEVQTGMGRTGKLFAYEQSGVEPDIMTLGKGIGAGVPLAAVLAKEEVSCFDPGDQGGTYNGNPLMAAVGCAVLDALIEPQFLERVREHGDYLALRLEELARRHGLGTVQGRGLLLALDLKYEIAEAVVERARDWGLLLNAPRPTLLRFMPALNVSKKDIDEMIGILDGVLSVETFSR</sequence>
<feature type="binding site" evidence="4">
    <location>
        <position position="133"/>
    </location>
    <ligand>
        <name>pyridoxal 5'-phosphate</name>
        <dbReference type="ChEBI" id="CHEBI:597326"/>
    </ligand>
</feature>
<keyword evidence="2 4" id="KW-0028">Amino-acid biosynthesis</keyword>
<keyword evidence="4" id="KW-0963">Cytoplasm</keyword>
<evidence type="ECO:0000313" key="6">
    <source>
        <dbReference type="EMBL" id="QXE92661.1"/>
    </source>
</evidence>
<dbReference type="HAMAP" id="MF_01107">
    <property type="entry name" value="ArgD_aminotrans_3"/>
    <property type="match status" value="1"/>
</dbReference>
<dbReference type="InterPro" id="IPR049704">
    <property type="entry name" value="Aminotrans_3_PPA_site"/>
</dbReference>
<dbReference type="PROSITE" id="PS00600">
    <property type="entry name" value="AA_TRANSFER_CLASS_3"/>
    <property type="match status" value="1"/>
</dbReference>
<proteinExistence type="inferred from homology"/>
<dbReference type="GO" id="GO:0003992">
    <property type="term" value="F:N2-acetyl-L-ornithine:2-oxoglutarate 5-aminotransferase activity"/>
    <property type="evidence" value="ECO:0007669"/>
    <property type="project" value="UniProtKB-EC"/>
</dbReference>
<reference evidence="6 7" key="1">
    <citation type="submission" date="2021-06" db="EMBL/GenBank/DDBJ databases">
        <title>Gemonas diversity in paddy soil.</title>
        <authorList>
            <person name="Liu G."/>
        </authorList>
    </citation>
    <scope>NUCLEOTIDE SEQUENCE [LARGE SCALE GENOMIC DNA]</scope>
    <source>
        <strain evidence="6 7">RG2</strain>
    </source>
</reference>
<feature type="binding site" evidence="4">
    <location>
        <position position="136"/>
    </location>
    <ligand>
        <name>N(2)-acetyl-L-ornithine</name>
        <dbReference type="ChEBI" id="CHEBI:57805"/>
    </ligand>
</feature>
<dbReference type="InterPro" id="IPR050103">
    <property type="entry name" value="Class-III_PLP-dep_AT"/>
</dbReference>
<dbReference type="NCBIfam" id="NF002325">
    <property type="entry name" value="PRK01278.1"/>
    <property type="match status" value="1"/>
</dbReference>
<dbReference type="NCBIfam" id="TIGR00707">
    <property type="entry name" value="argD"/>
    <property type="match status" value="1"/>
</dbReference>
<feature type="binding site" evidence="4">
    <location>
        <begin position="101"/>
        <end position="102"/>
    </location>
    <ligand>
        <name>pyridoxal 5'-phosphate</name>
        <dbReference type="ChEBI" id="CHEBI:597326"/>
    </ligand>
</feature>
<evidence type="ECO:0000256" key="2">
    <source>
        <dbReference type="ARBA" id="ARBA00022605"/>
    </source>
</evidence>
<dbReference type="RefSeq" id="WP_217289209.1">
    <property type="nucleotide sequence ID" value="NZ_CP077683.1"/>
</dbReference>
<comment type="miscellaneous">
    <text evidence="4">May also have succinyldiaminopimelate aminotransferase activity, thus carrying out the corresponding step in lysine biosynthesis.</text>
</comment>
<dbReference type="PANTHER" id="PTHR11986">
    <property type="entry name" value="AMINOTRANSFERASE CLASS III"/>
    <property type="match status" value="1"/>
</dbReference>
<evidence type="ECO:0000313" key="7">
    <source>
        <dbReference type="Proteomes" id="UP000683559"/>
    </source>
</evidence>
<evidence type="ECO:0000256" key="5">
    <source>
        <dbReference type="RuleBase" id="RU003560"/>
    </source>
</evidence>
<dbReference type="PIRSF" id="PIRSF000521">
    <property type="entry name" value="Transaminase_4ab_Lys_Orn"/>
    <property type="match status" value="1"/>
</dbReference>
<accession>A0ABX8LKX3</accession>
<evidence type="ECO:0000256" key="3">
    <source>
        <dbReference type="ARBA" id="ARBA00022679"/>
    </source>
</evidence>
<organism evidence="6 7">
    <name type="scientific">Geomonas subterranea</name>
    <dbReference type="NCBI Taxonomy" id="2847989"/>
    <lineage>
        <taxon>Bacteria</taxon>
        <taxon>Pseudomonadati</taxon>
        <taxon>Thermodesulfobacteriota</taxon>
        <taxon>Desulfuromonadia</taxon>
        <taxon>Geobacterales</taxon>
        <taxon>Geobacteraceae</taxon>
        <taxon>Geomonas</taxon>
    </lineage>
</organism>
<comment type="similarity">
    <text evidence="4">Belongs to the class-III pyridoxal-phosphate-dependent aminotransferase family. ArgD subfamily.</text>
</comment>
<comment type="catalytic activity">
    <reaction evidence="4">
        <text>N(2)-acetyl-L-ornithine + 2-oxoglutarate = N-acetyl-L-glutamate 5-semialdehyde + L-glutamate</text>
        <dbReference type="Rhea" id="RHEA:18049"/>
        <dbReference type="ChEBI" id="CHEBI:16810"/>
        <dbReference type="ChEBI" id="CHEBI:29123"/>
        <dbReference type="ChEBI" id="CHEBI:29985"/>
        <dbReference type="ChEBI" id="CHEBI:57805"/>
        <dbReference type="EC" id="2.6.1.11"/>
    </reaction>
</comment>
<keyword evidence="1 4" id="KW-0032">Aminotransferase</keyword>
<dbReference type="CDD" id="cd00610">
    <property type="entry name" value="OAT_like"/>
    <property type="match status" value="1"/>
</dbReference>
<comment type="subunit">
    <text evidence="4">Homodimer.</text>
</comment>
<keyword evidence="3 4" id="KW-0808">Transferase</keyword>
<comment type="caution">
    <text evidence="4">Lacks conserved residue(s) required for the propagation of feature annotation.</text>
</comment>
<dbReference type="EC" id="2.6.1.11" evidence="4"/>
<keyword evidence="4" id="KW-0055">Arginine biosynthesis</keyword>
<dbReference type="EMBL" id="CP077683">
    <property type="protein sequence ID" value="QXE92661.1"/>
    <property type="molecule type" value="Genomic_DNA"/>
</dbReference>
<comment type="subcellular location">
    <subcellularLocation>
        <location evidence="4">Cytoplasm</location>
    </subcellularLocation>
</comment>
<gene>
    <name evidence="4" type="primary">argD</name>
    <name evidence="6" type="ORF">KP001_09130</name>
</gene>
<evidence type="ECO:0000256" key="1">
    <source>
        <dbReference type="ARBA" id="ARBA00022576"/>
    </source>
</evidence>
<dbReference type="InterPro" id="IPR005814">
    <property type="entry name" value="Aminotrans_3"/>
</dbReference>
<keyword evidence="4 5" id="KW-0663">Pyridoxal phosphate</keyword>
<feature type="binding site" evidence="4">
    <location>
        <begin position="218"/>
        <end position="221"/>
    </location>
    <ligand>
        <name>pyridoxal 5'-phosphate</name>
        <dbReference type="ChEBI" id="CHEBI:597326"/>
    </ligand>
</feature>
<comment type="cofactor">
    <cofactor evidence="4">
        <name>pyridoxal 5'-phosphate</name>
        <dbReference type="ChEBI" id="CHEBI:597326"/>
    </cofactor>
    <text evidence="4">Binds 1 pyridoxal phosphate per subunit.</text>
</comment>
<comment type="pathway">
    <text evidence="4">Amino-acid biosynthesis; L-arginine biosynthesis; N(2)-acetyl-L-ornithine from L-glutamate: step 4/4.</text>
</comment>
<evidence type="ECO:0000256" key="4">
    <source>
        <dbReference type="HAMAP-Rule" id="MF_01107"/>
    </source>
</evidence>
<keyword evidence="7" id="KW-1185">Reference proteome</keyword>
<dbReference type="Proteomes" id="UP000683559">
    <property type="component" value="Chromosome"/>
</dbReference>